<dbReference type="EMBL" id="CAWYQH010000119">
    <property type="protein sequence ID" value="CAK8690880.1"/>
    <property type="molecule type" value="Genomic_DNA"/>
</dbReference>
<dbReference type="Pfam" id="PF22669">
    <property type="entry name" value="Exo_endo_phos2"/>
    <property type="match status" value="1"/>
</dbReference>
<evidence type="ECO:0000259" key="21">
    <source>
        <dbReference type="PROSITE" id="PS50105"/>
    </source>
</evidence>
<dbReference type="Pfam" id="PF00017">
    <property type="entry name" value="SH2"/>
    <property type="match status" value="1"/>
</dbReference>
<evidence type="ECO:0000256" key="10">
    <source>
        <dbReference type="ARBA" id="ARBA00022588"/>
    </source>
</evidence>
<evidence type="ECO:0000256" key="6">
    <source>
        <dbReference type="ARBA" id="ARBA00008734"/>
    </source>
</evidence>
<evidence type="ECO:0000313" key="22">
    <source>
        <dbReference type="EMBL" id="CAK8690880.1"/>
    </source>
</evidence>
<gene>
    <name evidence="22" type="ORF">CVLEPA_LOCUS23436</name>
</gene>
<dbReference type="Gene3D" id="3.60.10.10">
    <property type="entry name" value="Endonuclease/exonuclease/phosphatase"/>
    <property type="match status" value="1"/>
</dbReference>
<evidence type="ECO:0000256" key="18">
    <source>
        <dbReference type="PROSITE-ProRule" id="PRU00191"/>
    </source>
</evidence>
<evidence type="ECO:0000259" key="20">
    <source>
        <dbReference type="PROSITE" id="PS50001"/>
    </source>
</evidence>
<feature type="domain" description="SH2" evidence="20">
    <location>
        <begin position="6"/>
        <end position="101"/>
    </location>
</feature>
<dbReference type="Pfam" id="PF24147">
    <property type="entry name" value="C2_SHIP1-2_2nd"/>
    <property type="match status" value="1"/>
</dbReference>
<keyword evidence="11" id="KW-0378">Hydrolase</keyword>
<dbReference type="InterPro" id="IPR000300">
    <property type="entry name" value="IPPc"/>
</dbReference>
<dbReference type="InterPro" id="IPR013761">
    <property type="entry name" value="SAM/pointed_sf"/>
</dbReference>
<organism evidence="22 23">
    <name type="scientific">Clavelina lepadiformis</name>
    <name type="common">Light-bulb sea squirt</name>
    <name type="synonym">Ascidia lepadiformis</name>
    <dbReference type="NCBI Taxonomy" id="159417"/>
    <lineage>
        <taxon>Eukaryota</taxon>
        <taxon>Metazoa</taxon>
        <taxon>Chordata</taxon>
        <taxon>Tunicata</taxon>
        <taxon>Ascidiacea</taxon>
        <taxon>Aplousobranchia</taxon>
        <taxon>Clavelinidae</taxon>
        <taxon>Clavelina</taxon>
    </lineage>
</organism>
<evidence type="ECO:0000256" key="4">
    <source>
        <dbReference type="ARBA" id="ARBA00004486"/>
    </source>
</evidence>
<dbReference type="InterPro" id="IPR036691">
    <property type="entry name" value="Endo/exonu/phosph_ase_sf"/>
</dbReference>
<feature type="compositionally biased region" description="Pro residues" evidence="19">
    <location>
        <begin position="953"/>
        <end position="972"/>
    </location>
</feature>
<comment type="similarity">
    <text evidence="6">Belongs to the inositol 1,4,5-trisphosphate 5-phosphatase family.</text>
</comment>
<feature type="region of interest" description="Disordered" evidence="19">
    <location>
        <begin position="1068"/>
        <end position="1087"/>
    </location>
</feature>
<dbReference type="SUPFAM" id="SSF47769">
    <property type="entry name" value="SAM/Pointed domain"/>
    <property type="match status" value="1"/>
</dbReference>
<keyword evidence="23" id="KW-1185">Reference proteome</keyword>
<dbReference type="PROSITE" id="PS50105">
    <property type="entry name" value="SAM_DOMAIN"/>
    <property type="match status" value="1"/>
</dbReference>
<feature type="compositionally biased region" description="Low complexity" evidence="19">
    <location>
        <begin position="1037"/>
        <end position="1046"/>
    </location>
</feature>
<keyword evidence="12" id="KW-0391">Immunity</keyword>
<evidence type="ECO:0000256" key="17">
    <source>
        <dbReference type="ARBA" id="ARBA00023273"/>
    </source>
</evidence>
<evidence type="ECO:0000256" key="13">
    <source>
        <dbReference type="ARBA" id="ARBA00022999"/>
    </source>
</evidence>
<keyword evidence="8" id="KW-0963">Cytoplasm</keyword>
<evidence type="ECO:0000256" key="11">
    <source>
        <dbReference type="ARBA" id="ARBA00022801"/>
    </source>
</evidence>
<dbReference type="PRINTS" id="PR00401">
    <property type="entry name" value="SH2DOMAIN"/>
</dbReference>
<comment type="caution">
    <text evidence="22">The sequence shown here is derived from an EMBL/GenBank/DDBJ whole genome shotgun (WGS) entry which is preliminary data.</text>
</comment>
<dbReference type="SUPFAM" id="SSF56219">
    <property type="entry name" value="DNase I-like"/>
    <property type="match status" value="1"/>
</dbReference>
<keyword evidence="14" id="KW-1064">Adaptive immunity</keyword>
<dbReference type="Pfam" id="PF24150">
    <property type="entry name" value="C2_SHIP1-2_first"/>
    <property type="match status" value="1"/>
</dbReference>
<dbReference type="EC" id="3.1.3.86" evidence="7"/>
<sequence length="1282" mass="143038">MADEKWFLGRVSRQKAEDLINNVGIDGSFVIRSSESIPGAYALSILFKGSVHTYRVLPADGLLAVQTINGVQQRKFSTLSDLVREYRNPQNGLICGLTNPVGIESSRPPKHLADPSHSRESLPLPPPPSPAPTPVSRHKQGIKVLPTVDTPSVPAEKTRETRNLPPVPLSDGPQRAAPKTSSSSASSSADVNNKDVEIKSKFVTRLNDIKNTWPYVDSSFLETVKQYTSEGLASDLFSVGRGGSQCAELQTLLAREAVTFHSELENFLMKIDILRQLFDFSSPPRKSHAYNRMQDTDVDLDTFLGRLGDCQTVVKSLNRRACINLQDLLGISNTSVAQAWPRKHSKPIVALKERTFEVKQDGGIRFSKQKLKVDIANGKLQLIKMDGMTKYDHTQVLQIIKNNKSKSKLSIVFEGNKKRDFSFEESEQREAFCQLMQHLRNKLSRSKDPDNIKIFCGSWNMGDAIPPNDISSWFTCSGTGKCLDASIQAIPHDIYVIGTQETGLPEKDWMHRVMDTIQEITATNFHLVAMDALWHIKIIILVKEEHKNRISHVQTSSVKTGIANALGNKGAVAVSFQFGGTSFCFINAHLTSGAEKCGRRNQNYHDILRSLNLGEDRFRSFDLTNRFDHLYFLGDLNYRLEMDVQEILSNIRKNEMAVLHKVDQLRREKDSNKVFNGFHEEEILFPPTYRYERGTREAYSHLKVKKTGIRINVPSWCDRVLWRSYPETHNVCLAYGCSDDVMTSDHSPLFSNFQVGVRGQYVSNEGISNSSIVSAPASITFERMEVILKAPGKSSFYLQFHSVCLTDDIKSNRNNKLESSKQGVNCVRLQWFKENLPQLKPIISDREYLIDQHILVSVRAEDDSEVHAECVIALRSMIGISSQPFAERLTRKGEEKGDLRGSMTVKASGESKLHVEKTYDFIRRDDDEMKKTIQIQDVIYEDPVANPPSTSFPNPPSTSFPNPPARSKPKPPSHQVSNIEQQKSGFTPEVAVYGESLITEGEYADPDMVNPKPHINNPPTLPAPNGRRSPAKTTDAIRPSIPIPDIRPTEYDSPRPSNFGDLQKNLDKSQVTFPPDRPAPAPRAVSGSIFPQLPLIDVQSSQPPPRTTTRQVKSTSNLEDVLEEFKKVEDIFNDALSPTFPIAAFPPQTASASPSSSALFPPGNDLSQSNTYDVPLGFMKRVNNSPGTSRPSSRPHSQGYDQASALRTPPAASAAMSRAVPGSVYEFLSSCNLEQYTEGLQENGWDSIEFLSDITEDDLMESGITDPRHCSLILERIQSLAL</sequence>
<evidence type="ECO:0000256" key="19">
    <source>
        <dbReference type="SAM" id="MobiDB-lite"/>
    </source>
</evidence>
<evidence type="ECO:0000256" key="7">
    <source>
        <dbReference type="ARBA" id="ARBA00012981"/>
    </source>
</evidence>
<dbReference type="Gene3D" id="3.30.505.10">
    <property type="entry name" value="SH2 domain"/>
    <property type="match status" value="1"/>
</dbReference>
<dbReference type="SMART" id="SM00454">
    <property type="entry name" value="SAM"/>
    <property type="match status" value="1"/>
</dbReference>
<dbReference type="InterPro" id="IPR057509">
    <property type="entry name" value="C2_SHIP1-2_2nd"/>
</dbReference>
<feature type="compositionally biased region" description="Basic and acidic residues" evidence="19">
    <location>
        <begin position="111"/>
        <end position="120"/>
    </location>
</feature>
<comment type="subcellular location">
    <subcellularLocation>
        <location evidence="4">Cell projection</location>
        <location evidence="4">Filopodium</location>
    </subcellularLocation>
    <subcellularLocation>
        <location evidence="5">Cell projection</location>
        <location evidence="5">Lamellipodium</location>
    </subcellularLocation>
    <subcellularLocation>
        <location evidence="2">Cytoplasm</location>
        <location evidence="2">Cytoskeleton</location>
    </subcellularLocation>
    <subcellularLocation>
        <location evidence="1">Membrane</location>
        <topology evidence="1">Peripheral membrane protein</topology>
    </subcellularLocation>
    <subcellularLocation>
        <location evidence="3">Nucleus speckle</location>
    </subcellularLocation>
</comment>
<feature type="region of interest" description="Disordered" evidence="19">
    <location>
        <begin position="1147"/>
        <end position="1166"/>
    </location>
</feature>
<evidence type="ECO:0000256" key="9">
    <source>
        <dbReference type="ARBA" id="ARBA00022553"/>
    </source>
</evidence>
<feature type="region of interest" description="Disordered" evidence="19">
    <location>
        <begin position="1177"/>
        <end position="1212"/>
    </location>
</feature>
<feature type="region of interest" description="Disordered" evidence="19">
    <location>
        <begin position="97"/>
        <end position="192"/>
    </location>
</feature>
<feature type="compositionally biased region" description="Polar residues" evidence="19">
    <location>
        <begin position="1107"/>
        <end position="1117"/>
    </location>
</feature>
<feature type="compositionally biased region" description="Pro residues" evidence="19">
    <location>
        <begin position="123"/>
        <end position="133"/>
    </location>
</feature>
<evidence type="ECO:0000256" key="8">
    <source>
        <dbReference type="ARBA" id="ARBA00022490"/>
    </source>
</evidence>
<evidence type="ECO:0000256" key="12">
    <source>
        <dbReference type="ARBA" id="ARBA00022859"/>
    </source>
</evidence>
<evidence type="ECO:0000256" key="14">
    <source>
        <dbReference type="ARBA" id="ARBA00023130"/>
    </source>
</evidence>
<feature type="region of interest" description="Disordered" evidence="19">
    <location>
        <begin position="943"/>
        <end position="988"/>
    </location>
</feature>
<dbReference type="SMART" id="SM00252">
    <property type="entry name" value="SH2"/>
    <property type="match status" value="1"/>
</dbReference>
<evidence type="ECO:0000313" key="23">
    <source>
        <dbReference type="Proteomes" id="UP001642483"/>
    </source>
</evidence>
<evidence type="ECO:0000256" key="16">
    <source>
        <dbReference type="ARBA" id="ARBA00023212"/>
    </source>
</evidence>
<feature type="region of interest" description="Disordered" evidence="19">
    <location>
        <begin position="1003"/>
        <end position="1063"/>
    </location>
</feature>
<keyword evidence="9" id="KW-0597">Phosphoprotein</keyword>
<dbReference type="InterPro" id="IPR036860">
    <property type="entry name" value="SH2_dom_sf"/>
</dbReference>
<feature type="compositionally biased region" description="Low complexity" evidence="19">
    <location>
        <begin position="1147"/>
        <end position="1162"/>
    </location>
</feature>
<proteinExistence type="inferred from homology"/>
<feature type="domain" description="SAM" evidence="21">
    <location>
        <begin position="1219"/>
        <end position="1282"/>
    </location>
</feature>
<keyword evidence="17" id="KW-0966">Cell projection</keyword>
<keyword evidence="10" id="KW-0399">Innate immunity</keyword>
<evidence type="ECO:0000256" key="5">
    <source>
        <dbReference type="ARBA" id="ARBA00004510"/>
    </source>
</evidence>
<dbReference type="InterPro" id="IPR057510">
    <property type="entry name" value="C2_SHIP1-2_first"/>
</dbReference>
<name>A0ABP0GH19_CLALP</name>
<dbReference type="InterPro" id="IPR001660">
    <property type="entry name" value="SAM"/>
</dbReference>
<evidence type="ECO:0000256" key="15">
    <source>
        <dbReference type="ARBA" id="ARBA00023136"/>
    </source>
</evidence>
<dbReference type="SUPFAM" id="SSF55550">
    <property type="entry name" value="SH2 domain"/>
    <property type="match status" value="1"/>
</dbReference>
<protein>
    <recommendedName>
        <fullName evidence="7">phosphatidylinositol-3,4,5-trisphosphate 5-phosphatase</fullName>
        <ecNumber evidence="7">3.1.3.86</ecNumber>
    </recommendedName>
</protein>
<evidence type="ECO:0000256" key="2">
    <source>
        <dbReference type="ARBA" id="ARBA00004245"/>
    </source>
</evidence>
<dbReference type="InterPro" id="IPR000980">
    <property type="entry name" value="SH2"/>
</dbReference>
<keyword evidence="16" id="KW-0206">Cytoskeleton</keyword>
<reference evidence="22 23" key="1">
    <citation type="submission" date="2024-02" db="EMBL/GenBank/DDBJ databases">
        <authorList>
            <person name="Daric V."/>
            <person name="Darras S."/>
        </authorList>
    </citation>
    <scope>NUCLEOTIDE SEQUENCE [LARGE SCALE GENOMIC DNA]</scope>
</reference>
<evidence type="ECO:0000256" key="3">
    <source>
        <dbReference type="ARBA" id="ARBA00004324"/>
    </source>
</evidence>
<keyword evidence="15" id="KW-0472">Membrane</keyword>
<dbReference type="PROSITE" id="PS50001">
    <property type="entry name" value="SH2"/>
    <property type="match status" value="1"/>
</dbReference>
<dbReference type="PANTHER" id="PTHR46051">
    <property type="entry name" value="SH2 DOMAIN-CONTAINING PROTEIN"/>
    <property type="match status" value="1"/>
</dbReference>
<feature type="region of interest" description="Disordered" evidence="19">
    <location>
        <begin position="1096"/>
        <end position="1117"/>
    </location>
</feature>
<dbReference type="SMART" id="SM00128">
    <property type="entry name" value="IPPc"/>
    <property type="match status" value="1"/>
</dbReference>
<accession>A0ABP0GH19</accession>
<dbReference type="Pfam" id="PF07647">
    <property type="entry name" value="SAM_2"/>
    <property type="match status" value="1"/>
</dbReference>
<dbReference type="PANTHER" id="PTHR46051:SF1">
    <property type="entry name" value="INOSITOL POLYPHOSPHATE-RELATED PHOSPHATASE DOMAIN-CONTAINING PROTEIN"/>
    <property type="match status" value="1"/>
</dbReference>
<keyword evidence="13 18" id="KW-0727">SH2 domain</keyword>
<dbReference type="Proteomes" id="UP001642483">
    <property type="component" value="Unassembled WGS sequence"/>
</dbReference>
<evidence type="ECO:0000256" key="1">
    <source>
        <dbReference type="ARBA" id="ARBA00004170"/>
    </source>
</evidence>
<feature type="compositionally biased region" description="Polar residues" evidence="19">
    <location>
        <begin position="974"/>
        <end position="985"/>
    </location>
</feature>
<feature type="compositionally biased region" description="Polar residues" evidence="19">
    <location>
        <begin position="1182"/>
        <end position="1201"/>
    </location>
</feature>
<dbReference type="Gene3D" id="1.10.150.50">
    <property type="entry name" value="Transcription Factor, Ets-1"/>
    <property type="match status" value="1"/>
</dbReference>